<protein>
    <submittedName>
        <fullName evidence="5">Protein gravitropic in the light 1</fullName>
    </submittedName>
</protein>
<dbReference type="Pfam" id="PF24994">
    <property type="entry name" value="GIL1_IRKI_C"/>
    <property type="match status" value="1"/>
</dbReference>
<name>A0A438F9L2_VITVI</name>
<reference evidence="5 6" key="1">
    <citation type="journal article" date="2018" name="PLoS Genet.">
        <title>Population sequencing reveals clonal diversity and ancestral inbreeding in the grapevine cultivar Chardonnay.</title>
        <authorList>
            <person name="Roach M.J."/>
            <person name="Johnson D.L."/>
            <person name="Bohlmann J."/>
            <person name="van Vuuren H.J."/>
            <person name="Jones S.J."/>
            <person name="Pretorius I.S."/>
            <person name="Schmidt S.A."/>
            <person name="Borneman A.R."/>
        </authorList>
    </citation>
    <scope>NUCLEOTIDE SEQUENCE [LARGE SCALE GENOMIC DNA]</scope>
    <source>
        <strain evidence="6">cv. Chardonnay</strain>
        <tissue evidence="5">Leaf</tissue>
    </source>
</reference>
<proteinExistence type="predicted"/>
<dbReference type="Proteomes" id="UP000288805">
    <property type="component" value="Unassembled WGS sequence"/>
</dbReference>
<evidence type="ECO:0000259" key="4">
    <source>
        <dbReference type="Pfam" id="PF24994"/>
    </source>
</evidence>
<dbReference type="InterPro" id="IPR040225">
    <property type="entry name" value="GIL1-like"/>
</dbReference>
<dbReference type="GO" id="GO:0009959">
    <property type="term" value="P:negative gravitropism"/>
    <property type="evidence" value="ECO:0007669"/>
    <property type="project" value="InterPro"/>
</dbReference>
<feature type="domain" description="DUF641" evidence="3">
    <location>
        <begin position="306"/>
        <end position="429"/>
    </location>
</feature>
<dbReference type="InterPro" id="IPR056813">
    <property type="entry name" value="GIL1_IRKI_C"/>
</dbReference>
<evidence type="ECO:0000259" key="3">
    <source>
        <dbReference type="Pfam" id="PF04859"/>
    </source>
</evidence>
<dbReference type="EMBL" id="QGNW01001073">
    <property type="protein sequence ID" value="RVW56638.1"/>
    <property type="molecule type" value="Genomic_DNA"/>
</dbReference>
<keyword evidence="1" id="KW-0175">Coiled coil</keyword>
<dbReference type="InterPro" id="IPR006943">
    <property type="entry name" value="DUF641_pln"/>
</dbReference>
<evidence type="ECO:0000256" key="1">
    <source>
        <dbReference type="SAM" id="Coils"/>
    </source>
</evidence>
<evidence type="ECO:0000313" key="6">
    <source>
        <dbReference type="Proteomes" id="UP000288805"/>
    </source>
</evidence>
<dbReference type="AlphaFoldDB" id="A0A438F9L2"/>
<feature type="region of interest" description="Disordered" evidence="2">
    <location>
        <begin position="274"/>
        <end position="294"/>
    </location>
</feature>
<organism evidence="5 6">
    <name type="scientific">Vitis vinifera</name>
    <name type="common">Grape</name>
    <dbReference type="NCBI Taxonomy" id="29760"/>
    <lineage>
        <taxon>Eukaryota</taxon>
        <taxon>Viridiplantae</taxon>
        <taxon>Streptophyta</taxon>
        <taxon>Embryophyta</taxon>
        <taxon>Tracheophyta</taxon>
        <taxon>Spermatophyta</taxon>
        <taxon>Magnoliopsida</taxon>
        <taxon>eudicotyledons</taxon>
        <taxon>Gunneridae</taxon>
        <taxon>Pentapetalae</taxon>
        <taxon>rosids</taxon>
        <taxon>Vitales</taxon>
        <taxon>Vitaceae</taxon>
        <taxon>Viteae</taxon>
        <taxon>Vitis</taxon>
    </lineage>
</organism>
<dbReference type="Pfam" id="PF04859">
    <property type="entry name" value="DUF641"/>
    <property type="match status" value="1"/>
</dbReference>
<evidence type="ECO:0000256" key="2">
    <source>
        <dbReference type="SAM" id="MobiDB-lite"/>
    </source>
</evidence>
<dbReference type="GO" id="GO:0009639">
    <property type="term" value="P:response to red or far red light"/>
    <property type="evidence" value="ECO:0007669"/>
    <property type="project" value="InterPro"/>
</dbReference>
<feature type="domain" description="GIL1/IRKI C-terminal" evidence="4">
    <location>
        <begin position="645"/>
        <end position="696"/>
    </location>
</feature>
<feature type="compositionally biased region" description="Acidic residues" evidence="2">
    <location>
        <begin position="274"/>
        <end position="289"/>
    </location>
</feature>
<evidence type="ECO:0000313" key="5">
    <source>
        <dbReference type="EMBL" id="RVW56638.1"/>
    </source>
</evidence>
<feature type="coiled-coil region" evidence="1">
    <location>
        <begin position="396"/>
        <end position="423"/>
    </location>
</feature>
<gene>
    <name evidence="5" type="primary">GIL1_4</name>
    <name evidence="5" type="ORF">CK203_075155</name>
</gene>
<dbReference type="PANTHER" id="PTHR31161">
    <property type="entry name" value="PROTEIN GRAVITROPIC IN THE LIGHT 1"/>
    <property type="match status" value="1"/>
</dbReference>
<sequence>MKMQIIQFQKFHRMLDASDRQHPAVDKEIFIRRLPVHARNLKLWLYDECVPLGRPDFLFLSCFILSSSGGGNGREELTGWILLSVIAHVGLSFCKQNWNYEGSDSEKLDLSLSRINHVAQHPASPLPNGQVDFECLQSSPSLKLETLEKSRVLRVWLTAPDLLGKARTPQLRKKISRRKVEAAESESEDLHLRYFVAFNRDSAEKQTPRFTLRSDNFNRHEGVDSKRKREMANKVSNFSDLIQRVAASCLLHPLAAGRHDADEAPENRAAEQEAYDVFDSEEEEEDEEREGLRVWEESQGEGRAERVMEMELLMGEVFETVSAMKRAYVSLQEAHCPWDSDKMRMADVAVVSELRRLGVLRERFRRRVGRGGRSSGGRGPVAATLREVVAPYEAAVEELKRAVKAREVEVENLKEKLKSATSLNSSGKKGRFQSKKKVSCSQGQVAALPAPDLFEGTMGVVKEASKSFTALLLSLMRSAHWDIAAAVRSIEAATAVTGATADTAISVVGSHHAKYALESYVCRKIFQGFDHETFYMDGSLSSLLHPDQYRRDCFAQYRDMKAMDPVELLGILPTCHFGKFCTKKYLAIVHPKMEESLFGDLEHRRQVLAGNHPRSHFYSEFLGLAKAVWLLHLLAFSLDPPPGHFEASRGADFHPQYMESVIRLSGGRVPADQIVGIPVSPGFKLGNGSVIKARVYLVSRS</sequence>
<accession>A0A438F9L2</accession>
<comment type="caution">
    <text evidence="5">The sequence shown here is derived from an EMBL/GenBank/DDBJ whole genome shotgun (WGS) entry which is preliminary data.</text>
</comment>